<evidence type="ECO:0000313" key="22">
    <source>
        <dbReference type="Proteomes" id="UP001054821"/>
    </source>
</evidence>
<evidence type="ECO:0000256" key="10">
    <source>
        <dbReference type="ARBA" id="ARBA00022840"/>
    </source>
</evidence>
<gene>
    <name evidence="21" type="ORF">L3X38_042691</name>
</gene>
<evidence type="ECO:0000256" key="2">
    <source>
        <dbReference type="ARBA" id="ARBA00022612"/>
    </source>
</evidence>
<comment type="caution">
    <text evidence="21">The sequence shown here is derived from an EMBL/GenBank/DDBJ whole genome shotgun (WGS) entry which is preliminary data.</text>
</comment>
<dbReference type="GO" id="GO:0006508">
    <property type="term" value="P:proteolysis"/>
    <property type="evidence" value="ECO:0007669"/>
    <property type="project" value="UniProtKB-KW"/>
</dbReference>
<dbReference type="InterPro" id="IPR054722">
    <property type="entry name" value="PolX-like_BBD"/>
</dbReference>
<dbReference type="Pfam" id="PF00665">
    <property type="entry name" value="rve"/>
    <property type="match status" value="1"/>
</dbReference>
<keyword evidence="16" id="KW-0233">DNA recombination</keyword>
<dbReference type="InterPro" id="IPR043502">
    <property type="entry name" value="DNA/RNA_pol_sf"/>
</dbReference>
<dbReference type="GO" id="GO:0004190">
    <property type="term" value="F:aspartic-type endopeptidase activity"/>
    <property type="evidence" value="ECO:0007669"/>
    <property type="project" value="UniProtKB-KW"/>
</dbReference>
<dbReference type="GO" id="GO:0006310">
    <property type="term" value="P:DNA recombination"/>
    <property type="evidence" value="ECO:0007669"/>
    <property type="project" value="UniProtKB-KW"/>
</dbReference>
<dbReference type="GO" id="GO:0003964">
    <property type="term" value="F:RNA-directed DNA polymerase activity"/>
    <property type="evidence" value="ECO:0007669"/>
    <property type="project" value="UniProtKB-KW"/>
</dbReference>
<keyword evidence="18" id="KW-0862">Zinc</keyword>
<keyword evidence="10" id="KW-0067">ATP-binding</keyword>
<dbReference type="PANTHER" id="PTHR42648">
    <property type="entry name" value="TRANSPOSASE, PUTATIVE-RELATED"/>
    <property type="match status" value="1"/>
</dbReference>
<dbReference type="CDD" id="cd09272">
    <property type="entry name" value="RNase_HI_RT_Ty1"/>
    <property type="match status" value="1"/>
</dbReference>
<dbReference type="SUPFAM" id="SSF56672">
    <property type="entry name" value="DNA/RNA polymerases"/>
    <property type="match status" value="1"/>
</dbReference>
<dbReference type="PROSITE" id="PS50158">
    <property type="entry name" value="ZF_CCHC"/>
    <property type="match status" value="1"/>
</dbReference>
<proteinExistence type="predicted"/>
<keyword evidence="5" id="KW-0479">Metal-binding</keyword>
<evidence type="ECO:0000256" key="17">
    <source>
        <dbReference type="ARBA" id="ARBA00023268"/>
    </source>
</evidence>
<keyword evidence="7" id="KW-0064">Aspartyl protease</keyword>
<dbReference type="SUPFAM" id="SSF53098">
    <property type="entry name" value="Ribonuclease H-like"/>
    <property type="match status" value="1"/>
</dbReference>
<keyword evidence="14" id="KW-0548">Nucleotidyltransferase</keyword>
<dbReference type="InterPro" id="IPR013103">
    <property type="entry name" value="RVT_2"/>
</dbReference>
<dbReference type="PROSITE" id="PS50994">
    <property type="entry name" value="INTEGRASE"/>
    <property type="match status" value="1"/>
</dbReference>
<feature type="domain" description="CCHC-type" evidence="19">
    <location>
        <begin position="272"/>
        <end position="286"/>
    </location>
</feature>
<evidence type="ECO:0000256" key="18">
    <source>
        <dbReference type="PROSITE-ProRule" id="PRU00047"/>
    </source>
</evidence>
<dbReference type="InterPro" id="IPR039537">
    <property type="entry name" value="Retrotran_Ty1/copia-like"/>
</dbReference>
<keyword evidence="18" id="KW-0863">Zinc-finger</keyword>
<keyword evidence="22" id="KW-1185">Reference proteome</keyword>
<evidence type="ECO:0000256" key="12">
    <source>
        <dbReference type="ARBA" id="ARBA00022908"/>
    </source>
</evidence>
<dbReference type="EMBL" id="JAJFAZ020000008">
    <property type="protein sequence ID" value="KAI5313515.1"/>
    <property type="molecule type" value="Genomic_DNA"/>
</dbReference>
<evidence type="ECO:0000256" key="14">
    <source>
        <dbReference type="ARBA" id="ARBA00022932"/>
    </source>
</evidence>
<evidence type="ECO:0000256" key="3">
    <source>
        <dbReference type="ARBA" id="ARBA00022670"/>
    </source>
</evidence>
<keyword evidence="15" id="KW-0917">Virion maturation</keyword>
<dbReference type="InterPro" id="IPR001584">
    <property type="entry name" value="Integrase_cat-core"/>
</dbReference>
<evidence type="ECO:0000256" key="11">
    <source>
        <dbReference type="ARBA" id="ARBA00022842"/>
    </source>
</evidence>
<dbReference type="Gene3D" id="3.30.420.10">
    <property type="entry name" value="Ribonuclease H-like superfamily/Ribonuclease H"/>
    <property type="match status" value="1"/>
</dbReference>
<dbReference type="Pfam" id="PF25597">
    <property type="entry name" value="SH3_retrovirus"/>
    <property type="match status" value="1"/>
</dbReference>
<protein>
    <recommendedName>
        <fullName evidence="23">Multidrug resistance-associated protein 9</fullName>
    </recommendedName>
</protein>
<evidence type="ECO:0000256" key="16">
    <source>
        <dbReference type="ARBA" id="ARBA00023172"/>
    </source>
</evidence>
<evidence type="ECO:0000256" key="7">
    <source>
        <dbReference type="ARBA" id="ARBA00022750"/>
    </source>
</evidence>
<dbReference type="GO" id="GO:0015074">
    <property type="term" value="P:DNA integration"/>
    <property type="evidence" value="ECO:0007669"/>
    <property type="project" value="UniProtKB-KW"/>
</dbReference>
<evidence type="ECO:0000256" key="6">
    <source>
        <dbReference type="ARBA" id="ARBA00022741"/>
    </source>
</evidence>
<evidence type="ECO:0000259" key="20">
    <source>
        <dbReference type="PROSITE" id="PS50994"/>
    </source>
</evidence>
<sequence length="1315" mass="149031">MAGSSTSELRTPVFNGENYEFWSIRMKTILKSHGLWDLVEHGCNDPDSKKEKEIEETKDAEKSTLAQLLMKDARALGLIQSAVSDQLFPRIVNEETSKGAWDILKLEFRGDKQVRNVKLQGLRREFEYTCMKDSESLSVYLARLFDILNHMKSYGEELSRERIVQKLLFSLPKSYDPICSVIEHSKDLEILEVQEVVASLKSFELRLDRHTENSTERAFASLNIEEKNSKSGSFSGDQKSQKNWKTSEGNKMACKHCDKLHYGKCWFEGKPKCHGCGKFGHMIRECNGNKNAHKVNYANQVEETGTLFYMCNAATDVKKNHSWYINSGCSNHMTGNEGLLVDIQRNLNSKVKMGTGEVVPVAGKGTLVIKTKLGKKHIQEVMLVPGLEENLLSVGQMMEHGYYLVFGGNMVNVYDDQSLGNLIVRVQMTNNRCFPLTMMPASELALRASVSHCLQTWHKRLGHLNERSLKLLENQGMVHGLPHLEQVSVVCEGCMLGKQHRDSFPLESTWRASHPLELVHTDICGPMKTDSISGNKYFLLFTDDCTRMSWVYFIRNKSSALECFRKFKAMTELQSGYKIKGLRSDRGGEFLSSEFNSFCAEVGIQRQLTVAYSPQQNGVAERKNRTIVEMAKSMLHEKSIPYEFWAEAVNTAVYLLNRCPTKSLNKVTPFEAYTGRKPGIAHLKIFGSPCHVLIPSALRHKLEENSHKCILVGYGLCEKGYRIFDPSSRKVILSRDVHFDEDGLWKWENEQKGEITVSTPAENQNCEPSLDLDTPLQMDAETTVQDEPSQDLDASTQMGENNILQEERISGSSQAIDHTPKKWRSVNEIMAQCNICIVEPESFEDANLDESWRNAMKAELEMIEKNDTWTLVDRPFGKPIIGVKWVYKTKLNLDGSVQKNKARLVAKGYSQKPGIDYNETFAPVARLDTIRTLIALAVQKEWNLYQLDVKSAFLNGVLKEEVYVEQPQGFVKDNEEIRVYKLNKALYGLKQAPRAWYDEIDSYFNRAGFKKSPSEATLYVKTSDTSGILIVSLYVDDIVYTGSCGKLLEEFKNDMMKHYEMTDLGLLYHFLGMGVVQTNKHTFLHQKKYAMKVIEKFGLKDCKSVVTPLVASERLCKEDGSEAANENEYRQIVGSLLYLTATRPDIMFASSLLARFMHNPTRKHMGTAKRVLRYIHGTLDFGIEFIKGKSATLIGYCDSDWAGSEDDRRSTSGYAFTLGSGMFSWASIKQNTVALSTAEAEYVSAAEATSQAKWLRFVLEDLVKSKWKEIELIYCKTEDQIADFLTKALSKDRFVYLRDLLGVKSAKGLEGSVDV</sequence>
<accession>A0AAD4UV10</accession>
<evidence type="ECO:0000256" key="5">
    <source>
        <dbReference type="ARBA" id="ARBA00022723"/>
    </source>
</evidence>
<keyword evidence="13" id="KW-0695">RNA-directed DNA polymerase</keyword>
<organism evidence="21 22">
    <name type="scientific">Prunus dulcis</name>
    <name type="common">Almond</name>
    <name type="synonym">Amygdalus dulcis</name>
    <dbReference type="NCBI Taxonomy" id="3755"/>
    <lineage>
        <taxon>Eukaryota</taxon>
        <taxon>Viridiplantae</taxon>
        <taxon>Streptophyta</taxon>
        <taxon>Embryophyta</taxon>
        <taxon>Tracheophyta</taxon>
        <taxon>Spermatophyta</taxon>
        <taxon>Magnoliopsida</taxon>
        <taxon>eudicotyledons</taxon>
        <taxon>Gunneridae</taxon>
        <taxon>Pentapetalae</taxon>
        <taxon>rosids</taxon>
        <taxon>fabids</taxon>
        <taxon>Rosales</taxon>
        <taxon>Rosaceae</taxon>
        <taxon>Amygdaloideae</taxon>
        <taxon>Amygdaleae</taxon>
        <taxon>Prunus</taxon>
    </lineage>
</organism>
<keyword evidence="14" id="KW-0239">DNA-directed DNA polymerase</keyword>
<keyword evidence="9" id="KW-0378">Hydrolase</keyword>
<reference evidence="21 22" key="1">
    <citation type="journal article" date="2022" name="G3 (Bethesda)">
        <title>Whole-genome sequence and methylome profiling of the almond [Prunus dulcis (Mill.) D.A. Webb] cultivar 'Nonpareil'.</title>
        <authorList>
            <person name="D'Amico-Willman K.M."/>
            <person name="Ouma W.Z."/>
            <person name="Meulia T."/>
            <person name="Sideli G.M."/>
            <person name="Gradziel T.M."/>
            <person name="Fresnedo-Ramirez J."/>
        </authorList>
    </citation>
    <scope>NUCLEOTIDE SEQUENCE [LARGE SCALE GENOMIC DNA]</scope>
    <source>
        <strain evidence="21">Clone GOH B32 T37-40</strain>
    </source>
</reference>
<evidence type="ECO:0000256" key="9">
    <source>
        <dbReference type="ARBA" id="ARBA00022801"/>
    </source>
</evidence>
<dbReference type="InterPro" id="IPR012337">
    <property type="entry name" value="RNaseH-like_sf"/>
</dbReference>
<keyword evidence="2" id="KW-1188">Viral release from host cell</keyword>
<dbReference type="GO" id="GO:0004519">
    <property type="term" value="F:endonuclease activity"/>
    <property type="evidence" value="ECO:0007669"/>
    <property type="project" value="UniProtKB-KW"/>
</dbReference>
<dbReference type="GO" id="GO:0008270">
    <property type="term" value="F:zinc ion binding"/>
    <property type="evidence" value="ECO:0007669"/>
    <property type="project" value="UniProtKB-KW"/>
</dbReference>
<dbReference type="Pfam" id="PF22936">
    <property type="entry name" value="Pol_BBD"/>
    <property type="match status" value="1"/>
</dbReference>
<dbReference type="PANTHER" id="PTHR42648:SF11">
    <property type="entry name" value="TRANSPOSON TY4-P GAG-POL POLYPROTEIN"/>
    <property type="match status" value="1"/>
</dbReference>
<evidence type="ECO:0000259" key="19">
    <source>
        <dbReference type="PROSITE" id="PS50158"/>
    </source>
</evidence>
<dbReference type="InterPro" id="IPR001878">
    <property type="entry name" value="Znf_CCHC"/>
</dbReference>
<keyword evidence="4" id="KW-0540">Nuclease</keyword>
<evidence type="ECO:0000256" key="15">
    <source>
        <dbReference type="ARBA" id="ARBA00023113"/>
    </source>
</evidence>
<evidence type="ECO:0008006" key="23">
    <source>
        <dbReference type="Google" id="ProtNLM"/>
    </source>
</evidence>
<keyword evidence="14" id="KW-0808">Transferase</keyword>
<dbReference type="InterPro" id="IPR025724">
    <property type="entry name" value="GAG-pre-integrase_dom"/>
</dbReference>
<dbReference type="Pfam" id="PF13976">
    <property type="entry name" value="gag_pre-integrs"/>
    <property type="match status" value="1"/>
</dbReference>
<name>A0AAD4UV10_PRUDU</name>
<comment type="function">
    <text evidence="1">The aspartyl protease (PR) mediates the proteolytic cleavages of the Gag and Gag-Pol polyproteins after assembly of the VLP.</text>
</comment>
<evidence type="ECO:0000256" key="8">
    <source>
        <dbReference type="ARBA" id="ARBA00022759"/>
    </source>
</evidence>
<dbReference type="Pfam" id="PF07727">
    <property type="entry name" value="RVT_2"/>
    <property type="match status" value="1"/>
</dbReference>
<evidence type="ECO:0000256" key="4">
    <source>
        <dbReference type="ARBA" id="ARBA00022722"/>
    </source>
</evidence>
<dbReference type="InterPro" id="IPR057670">
    <property type="entry name" value="SH3_retrovirus"/>
</dbReference>
<dbReference type="GO" id="GO:0003887">
    <property type="term" value="F:DNA-directed DNA polymerase activity"/>
    <property type="evidence" value="ECO:0007669"/>
    <property type="project" value="UniProtKB-KW"/>
</dbReference>
<evidence type="ECO:0000256" key="1">
    <source>
        <dbReference type="ARBA" id="ARBA00002180"/>
    </source>
</evidence>
<keyword evidence="17" id="KW-0511">Multifunctional enzyme</keyword>
<dbReference type="Proteomes" id="UP001054821">
    <property type="component" value="Chromosome 8"/>
</dbReference>
<keyword evidence="8" id="KW-0255">Endonuclease</keyword>
<dbReference type="GO" id="GO:0003676">
    <property type="term" value="F:nucleic acid binding"/>
    <property type="evidence" value="ECO:0007669"/>
    <property type="project" value="InterPro"/>
</dbReference>
<evidence type="ECO:0000256" key="13">
    <source>
        <dbReference type="ARBA" id="ARBA00022918"/>
    </source>
</evidence>
<keyword evidence="3" id="KW-0645">Protease</keyword>
<keyword evidence="12" id="KW-0229">DNA integration</keyword>
<feature type="domain" description="Integrase catalytic" evidence="20">
    <location>
        <begin position="511"/>
        <end position="677"/>
    </location>
</feature>
<dbReference type="Pfam" id="PF14223">
    <property type="entry name" value="Retrotran_gag_2"/>
    <property type="match status" value="1"/>
</dbReference>
<dbReference type="InterPro" id="IPR036397">
    <property type="entry name" value="RNaseH_sf"/>
</dbReference>
<keyword evidence="6" id="KW-0547">Nucleotide-binding</keyword>
<keyword evidence="11" id="KW-0460">Magnesium</keyword>
<dbReference type="GO" id="GO:0005524">
    <property type="term" value="F:ATP binding"/>
    <property type="evidence" value="ECO:0007669"/>
    <property type="project" value="UniProtKB-KW"/>
</dbReference>
<evidence type="ECO:0000313" key="21">
    <source>
        <dbReference type="EMBL" id="KAI5313515.1"/>
    </source>
</evidence>